<dbReference type="PANTHER" id="PTHR43806:SF66">
    <property type="entry name" value="SERIN ENDOPEPTIDASE"/>
    <property type="match status" value="1"/>
</dbReference>
<evidence type="ECO:0000256" key="5">
    <source>
        <dbReference type="ARBA" id="ARBA00022801"/>
    </source>
</evidence>
<feature type="domain" description="FAD-binding" evidence="13">
    <location>
        <begin position="919"/>
        <end position="1008"/>
    </location>
</feature>
<evidence type="ECO:0000259" key="12">
    <source>
        <dbReference type="Pfam" id="PF00082"/>
    </source>
</evidence>
<reference evidence="15 16" key="1">
    <citation type="journal article" date="2016" name="Front. Microbiol.">
        <title>Genome and transcriptome sequences reveal the specific parasitism of the nematophagous Purpureocillium lilacinum 36-1.</title>
        <authorList>
            <person name="Xie J."/>
            <person name="Li S."/>
            <person name="Mo C."/>
            <person name="Xiao X."/>
            <person name="Peng D."/>
            <person name="Wang G."/>
            <person name="Xiao Y."/>
        </authorList>
    </citation>
    <scope>NUCLEOTIDE SEQUENCE [LARGE SCALE GENOMIC DNA]</scope>
    <source>
        <strain evidence="15 16">36-1</strain>
    </source>
</reference>
<dbReference type="Proteomes" id="UP000245956">
    <property type="component" value="Unassembled WGS sequence"/>
</dbReference>
<dbReference type="PROSITE" id="PS00137">
    <property type="entry name" value="SUBTILASE_HIS"/>
    <property type="match status" value="1"/>
</dbReference>
<evidence type="ECO:0000256" key="11">
    <source>
        <dbReference type="SAM" id="SignalP"/>
    </source>
</evidence>
<dbReference type="Gene3D" id="3.50.30.30">
    <property type="match status" value="1"/>
</dbReference>
<evidence type="ECO:0000313" key="15">
    <source>
        <dbReference type="EMBL" id="PWI73440.1"/>
    </source>
</evidence>
<comment type="similarity">
    <text evidence="1 10">Belongs to the peptidase S8 family.</text>
</comment>
<proteinExistence type="inferred from homology"/>
<dbReference type="SUPFAM" id="SSF51905">
    <property type="entry name" value="FAD/NAD(P)-binding domain"/>
    <property type="match status" value="1"/>
</dbReference>
<feature type="chain" id="PRO_5015489815" evidence="11">
    <location>
        <begin position="17"/>
        <end position="1159"/>
    </location>
</feature>
<sequence length="1159" mass="126049">MVRASILTSFLAAVSAALVDRRFIPGGYIFEAEDGHDAASVVQAVGGHGTTRMHFNYKLFKGVSVQLHDIEGHREIAAKLASAPSIKNVWPIEIHRRPNITGNGKPVNLKDMDFGGEADGDRLRRDVMNETDTWPPHVMTQVDKLRAKGITGKGIKLAVIDSGVDWKHPALGGCFGEGCRISFGYDLVGDNYDGYNMPEPDPDPRSTCNGHGTHITGIVAAKDEALHFTGAAPDVTLGVYRTEGCKNGDTANDVLIAAFNMAFEAGADIITCSLADNHGWSETPWSVVVSRIVEHGVMCTLAAANYGSQGALYATSAADGKEVTAVSSFESDKYVHLGYASKVYVDGGQEKVFVSWPASKHNWTPISKAPMPVYPLSLEINLEDACTPLPDSTPDLSNHVILVSSEDNAQCGFEDKARNLAAKGARYILFYFTWADFPLYTYEIGDANVTAAAQIPFRTGKRWIDAIKAGHNVTVLMQYPRKKTRYLGYEERTEQGGYLSTFTSWGPTWEMDAKPVVGAPGGAIFSTWTDGEYYNTQGTSMSTPLTGAIMALILQVRGPTTPRSLNNLVSSTAKPQIWFDGTNAYPGVLAPVPQQGAGLIQAYDAAYATTLLDPSSLSFNDTDHFADHLNFIITNKGHSAVTYSITHAPALTAYALDKNSIWATPFPPEVSQDYATLVFSDIQVNLKPGSRKVISVSARPPSGIDDKRLPIWSGYIVINGTDGTALSLPYQGLSGSLQKSTTLGPEYGWMSWSNETMESYSDPDPTRALANYTYKLPRPGTTTRDLLPMLTFRLALGSQLVRADLVPLTTCAPKNATRDPLGGNYKTLGQHPLFPIRFAPRGLQTIVWDGSLDSGEYAPPGRYKFVFRALRVYGDASKLQDYSQSHPPPSNNRTQQVLQGHRQAIFGRVSGRSDVAISTVHLASAFTDRCRQANNYRKGRVLVAGVAAHIHAPLGGQGLNLGLGDAMNLGWKLGMTVREEAQNGETDLALLDTYEAERHPVATRLLAWTRAPVLALEPDEHGQALRTFFHDVMDTGDSIHLLLERTWGLTLRYALGDSHPIVGSSAPDLELSDGSRLGDKMHSRKGVLFNLEGDVMFEQLIADGAYEDRINYIVLGAHDTRGLCTLLVRPDAIVAWVADDGQQVDVEAARTGLSRWFGV</sequence>
<dbReference type="InterPro" id="IPR034187">
    <property type="entry name" value="Peptidases_S8_5"/>
</dbReference>
<evidence type="ECO:0000313" key="16">
    <source>
        <dbReference type="Proteomes" id="UP000245956"/>
    </source>
</evidence>
<dbReference type="InterPro" id="IPR036188">
    <property type="entry name" value="FAD/NAD-bd_sf"/>
</dbReference>
<evidence type="ECO:0000256" key="4">
    <source>
        <dbReference type="ARBA" id="ARBA00022729"/>
    </source>
</evidence>
<dbReference type="CDD" id="cd07489">
    <property type="entry name" value="Peptidases_S8_5"/>
    <property type="match status" value="1"/>
</dbReference>
<keyword evidence="8" id="KW-0560">Oxidoreductase</keyword>
<dbReference type="Pfam" id="PF21274">
    <property type="entry name" value="Rng_hyd_C"/>
    <property type="match status" value="1"/>
</dbReference>
<dbReference type="AlphaFoldDB" id="A0A2U3EG67"/>
<feature type="domain" description="C5a peptidase/Subtilisin-like protease SBT2-like Fn3-like" evidence="14">
    <location>
        <begin position="618"/>
        <end position="730"/>
    </location>
</feature>
<dbReference type="GO" id="GO:0071949">
    <property type="term" value="F:FAD binding"/>
    <property type="evidence" value="ECO:0007669"/>
    <property type="project" value="InterPro"/>
</dbReference>
<protein>
    <submittedName>
        <fullName evidence="15">Subtilisin-like serine protease PR1C</fullName>
    </submittedName>
</protein>
<evidence type="ECO:0000256" key="9">
    <source>
        <dbReference type="PIRSR" id="PIRSR615500-1"/>
    </source>
</evidence>
<keyword evidence="2" id="KW-0285">Flavoprotein</keyword>
<evidence type="ECO:0000259" key="14">
    <source>
        <dbReference type="Pfam" id="PF06280"/>
    </source>
</evidence>
<evidence type="ECO:0000256" key="6">
    <source>
        <dbReference type="ARBA" id="ARBA00022825"/>
    </source>
</evidence>
<dbReference type="InterPro" id="IPR000209">
    <property type="entry name" value="Peptidase_S8/S53_dom"/>
</dbReference>
<dbReference type="EMBL" id="LCWV01000004">
    <property type="protein sequence ID" value="PWI73440.1"/>
    <property type="molecule type" value="Genomic_DNA"/>
</dbReference>
<keyword evidence="6 10" id="KW-0720">Serine protease</keyword>
<evidence type="ECO:0000256" key="1">
    <source>
        <dbReference type="ARBA" id="ARBA00011073"/>
    </source>
</evidence>
<dbReference type="SUPFAM" id="SSF52743">
    <property type="entry name" value="Subtilisin-like"/>
    <property type="match status" value="1"/>
</dbReference>
<accession>A0A2U3EG67</accession>
<dbReference type="InterPro" id="IPR036852">
    <property type="entry name" value="Peptidase_S8/S53_dom_sf"/>
</dbReference>
<evidence type="ECO:0000256" key="2">
    <source>
        <dbReference type="ARBA" id="ARBA00022630"/>
    </source>
</evidence>
<dbReference type="InterPro" id="IPR050131">
    <property type="entry name" value="Peptidase_S8_subtilisin-like"/>
</dbReference>
<dbReference type="GO" id="GO:0016020">
    <property type="term" value="C:membrane"/>
    <property type="evidence" value="ECO:0007669"/>
    <property type="project" value="InterPro"/>
</dbReference>
<evidence type="ECO:0000256" key="10">
    <source>
        <dbReference type="PROSITE-ProRule" id="PRU01240"/>
    </source>
</evidence>
<dbReference type="InterPro" id="IPR015500">
    <property type="entry name" value="Peptidase_S8_subtilisin-rel"/>
</dbReference>
<comment type="caution">
    <text evidence="15">The sequence shown here is derived from an EMBL/GenBank/DDBJ whole genome shotgun (WGS) entry which is preliminary data.</text>
</comment>
<name>A0A2U3EG67_PURLI</name>
<keyword evidence="4 11" id="KW-0732">Signal</keyword>
<dbReference type="GO" id="GO:0004252">
    <property type="term" value="F:serine-type endopeptidase activity"/>
    <property type="evidence" value="ECO:0007669"/>
    <property type="project" value="UniProtKB-UniRule"/>
</dbReference>
<evidence type="ECO:0000256" key="8">
    <source>
        <dbReference type="ARBA" id="ARBA00023002"/>
    </source>
</evidence>
<feature type="active site" description="Charge relay system" evidence="9 10">
    <location>
        <position position="540"/>
    </location>
</feature>
<dbReference type="GO" id="GO:0016491">
    <property type="term" value="F:oxidoreductase activity"/>
    <property type="evidence" value="ECO:0007669"/>
    <property type="project" value="UniProtKB-KW"/>
</dbReference>
<organism evidence="15 16">
    <name type="scientific">Purpureocillium lilacinum</name>
    <name type="common">Paecilomyces lilacinus</name>
    <dbReference type="NCBI Taxonomy" id="33203"/>
    <lineage>
        <taxon>Eukaryota</taxon>
        <taxon>Fungi</taxon>
        <taxon>Dikarya</taxon>
        <taxon>Ascomycota</taxon>
        <taxon>Pezizomycotina</taxon>
        <taxon>Sordariomycetes</taxon>
        <taxon>Hypocreomycetidae</taxon>
        <taxon>Hypocreales</taxon>
        <taxon>Ophiocordycipitaceae</taxon>
        <taxon>Purpureocillium</taxon>
    </lineage>
</organism>
<evidence type="ECO:0000259" key="13">
    <source>
        <dbReference type="Pfam" id="PF01494"/>
    </source>
</evidence>
<evidence type="ECO:0000256" key="3">
    <source>
        <dbReference type="ARBA" id="ARBA00022670"/>
    </source>
</evidence>
<dbReference type="Pfam" id="PF06280">
    <property type="entry name" value="fn3_5"/>
    <property type="match status" value="1"/>
</dbReference>
<keyword evidence="5 10" id="KW-0378">Hydrolase</keyword>
<evidence type="ECO:0000256" key="7">
    <source>
        <dbReference type="ARBA" id="ARBA00022827"/>
    </source>
</evidence>
<feature type="signal peptide" evidence="11">
    <location>
        <begin position="1"/>
        <end position="16"/>
    </location>
</feature>
<dbReference type="Gene3D" id="3.40.30.120">
    <property type="match status" value="1"/>
</dbReference>
<dbReference type="Gene3D" id="3.40.50.200">
    <property type="entry name" value="Peptidase S8/S53 domain"/>
    <property type="match status" value="2"/>
</dbReference>
<dbReference type="InterPro" id="IPR002938">
    <property type="entry name" value="FAD-bd"/>
</dbReference>
<feature type="active site" description="Charge relay system" evidence="9 10">
    <location>
        <position position="161"/>
    </location>
</feature>
<feature type="domain" description="Peptidase S8/S53" evidence="12">
    <location>
        <begin position="152"/>
        <end position="579"/>
    </location>
</feature>
<dbReference type="PROSITE" id="PS51892">
    <property type="entry name" value="SUBTILASE"/>
    <property type="match status" value="1"/>
</dbReference>
<keyword evidence="3 10" id="KW-0645">Protease</keyword>
<dbReference type="PANTHER" id="PTHR43806">
    <property type="entry name" value="PEPTIDASE S8"/>
    <property type="match status" value="1"/>
</dbReference>
<dbReference type="Pfam" id="PF01494">
    <property type="entry name" value="FAD_binding_3"/>
    <property type="match status" value="1"/>
</dbReference>
<dbReference type="PRINTS" id="PR00723">
    <property type="entry name" value="SUBTILISIN"/>
</dbReference>
<dbReference type="Pfam" id="PF00082">
    <property type="entry name" value="Peptidase_S8"/>
    <property type="match status" value="1"/>
</dbReference>
<dbReference type="InterPro" id="IPR010435">
    <property type="entry name" value="C5a/SBT2-like_Fn3"/>
</dbReference>
<dbReference type="Gene3D" id="3.50.50.60">
    <property type="entry name" value="FAD/NAD(P)-binding domain"/>
    <property type="match status" value="1"/>
</dbReference>
<dbReference type="InterPro" id="IPR022398">
    <property type="entry name" value="Peptidase_S8_His-AS"/>
</dbReference>
<dbReference type="GO" id="GO:0006508">
    <property type="term" value="P:proteolysis"/>
    <property type="evidence" value="ECO:0007669"/>
    <property type="project" value="UniProtKB-KW"/>
</dbReference>
<keyword evidence="7" id="KW-0274">FAD</keyword>
<gene>
    <name evidence="15" type="ORF">PCL_08716</name>
</gene>
<feature type="active site" description="Charge relay system" evidence="9 10">
    <location>
        <position position="211"/>
    </location>
</feature>